<gene>
    <name evidence="1" type="ORF">H9912_00040</name>
</gene>
<dbReference type="EMBL" id="DWUW01000003">
    <property type="protein sequence ID" value="HJD30310.1"/>
    <property type="molecule type" value="Genomic_DNA"/>
</dbReference>
<reference evidence="1" key="2">
    <citation type="submission" date="2021-04" db="EMBL/GenBank/DDBJ databases">
        <authorList>
            <person name="Gilroy R."/>
        </authorList>
    </citation>
    <scope>NUCLEOTIDE SEQUENCE</scope>
    <source>
        <strain evidence="1">ChiHjej8B7-25341</strain>
    </source>
</reference>
<sequence length="100" mass="11035">MKRDSAHTILPNLVTPDARLHAGAGCFAAAAGIWNAYNHFSLTQSLFEDKIFPTPRRVPGPRRAFQNSLIVMLPDFFYNGSGQPGYGCGRVPHLLFSKKC</sequence>
<organism evidence="1 2">
    <name type="scientific">Candidatus Eisenbergiella stercorigallinarum</name>
    <dbReference type="NCBI Taxonomy" id="2838557"/>
    <lineage>
        <taxon>Bacteria</taxon>
        <taxon>Bacillati</taxon>
        <taxon>Bacillota</taxon>
        <taxon>Clostridia</taxon>
        <taxon>Lachnospirales</taxon>
        <taxon>Lachnospiraceae</taxon>
        <taxon>Eisenbergiella</taxon>
    </lineage>
</organism>
<proteinExistence type="predicted"/>
<protein>
    <submittedName>
        <fullName evidence="1">Uncharacterized protein</fullName>
    </submittedName>
</protein>
<comment type="caution">
    <text evidence="1">The sequence shown here is derived from an EMBL/GenBank/DDBJ whole genome shotgun (WGS) entry which is preliminary data.</text>
</comment>
<dbReference type="AlphaFoldDB" id="A0A9D2TXS3"/>
<evidence type="ECO:0000313" key="2">
    <source>
        <dbReference type="Proteomes" id="UP000823851"/>
    </source>
</evidence>
<reference evidence="1" key="1">
    <citation type="journal article" date="2021" name="PeerJ">
        <title>Extensive microbial diversity within the chicken gut microbiome revealed by metagenomics and culture.</title>
        <authorList>
            <person name="Gilroy R."/>
            <person name="Ravi A."/>
            <person name="Getino M."/>
            <person name="Pursley I."/>
            <person name="Horton D.L."/>
            <person name="Alikhan N.F."/>
            <person name="Baker D."/>
            <person name="Gharbi K."/>
            <person name="Hall N."/>
            <person name="Watson M."/>
            <person name="Adriaenssens E.M."/>
            <person name="Foster-Nyarko E."/>
            <person name="Jarju S."/>
            <person name="Secka A."/>
            <person name="Antonio M."/>
            <person name="Oren A."/>
            <person name="Chaudhuri R.R."/>
            <person name="La Ragione R."/>
            <person name="Hildebrand F."/>
            <person name="Pallen M.J."/>
        </authorList>
    </citation>
    <scope>NUCLEOTIDE SEQUENCE</scope>
    <source>
        <strain evidence="1">ChiHjej8B7-25341</strain>
    </source>
</reference>
<accession>A0A9D2TXS3</accession>
<dbReference type="Proteomes" id="UP000823851">
    <property type="component" value="Unassembled WGS sequence"/>
</dbReference>
<evidence type="ECO:0000313" key="1">
    <source>
        <dbReference type="EMBL" id="HJD30310.1"/>
    </source>
</evidence>
<name>A0A9D2TXS3_9FIRM</name>